<evidence type="ECO:0000313" key="1">
    <source>
        <dbReference type="EMBL" id="EYB84017.1"/>
    </source>
</evidence>
<evidence type="ECO:0000313" key="2">
    <source>
        <dbReference type="Proteomes" id="UP000024635"/>
    </source>
</evidence>
<accession>A0A016S126</accession>
<comment type="caution">
    <text evidence="1">The sequence shown here is derived from an EMBL/GenBank/DDBJ whole genome shotgun (WGS) entry which is preliminary data.</text>
</comment>
<proteinExistence type="predicted"/>
<dbReference type="EMBL" id="JARK01001660">
    <property type="protein sequence ID" value="EYB84017.1"/>
    <property type="molecule type" value="Genomic_DNA"/>
</dbReference>
<sequence length="66" mass="7223">MKTQVQSVILGKGGAAELCEWSICPTSQSQSPSAPPISGITSRTLKTRMQIYHFSWASFTPSQTFM</sequence>
<reference evidence="2" key="1">
    <citation type="journal article" date="2015" name="Nat. Genet.">
        <title>The genome and transcriptome of the zoonotic hookworm Ancylostoma ceylanicum identify infection-specific gene families.</title>
        <authorList>
            <person name="Schwarz E.M."/>
            <person name="Hu Y."/>
            <person name="Antoshechkin I."/>
            <person name="Miller M.M."/>
            <person name="Sternberg P.W."/>
            <person name="Aroian R.V."/>
        </authorList>
    </citation>
    <scope>NUCLEOTIDE SEQUENCE</scope>
    <source>
        <strain evidence="2">HY135</strain>
    </source>
</reference>
<organism evidence="1 2">
    <name type="scientific">Ancylostoma ceylanicum</name>
    <dbReference type="NCBI Taxonomy" id="53326"/>
    <lineage>
        <taxon>Eukaryota</taxon>
        <taxon>Metazoa</taxon>
        <taxon>Ecdysozoa</taxon>
        <taxon>Nematoda</taxon>
        <taxon>Chromadorea</taxon>
        <taxon>Rhabditida</taxon>
        <taxon>Rhabditina</taxon>
        <taxon>Rhabditomorpha</taxon>
        <taxon>Strongyloidea</taxon>
        <taxon>Ancylostomatidae</taxon>
        <taxon>Ancylostomatinae</taxon>
        <taxon>Ancylostoma</taxon>
    </lineage>
</organism>
<dbReference type="AlphaFoldDB" id="A0A016S126"/>
<dbReference type="Proteomes" id="UP000024635">
    <property type="component" value="Unassembled WGS sequence"/>
</dbReference>
<protein>
    <submittedName>
        <fullName evidence="1">Uncharacterized protein</fullName>
    </submittedName>
</protein>
<keyword evidence="2" id="KW-1185">Reference proteome</keyword>
<gene>
    <name evidence="1" type="primary">Acey_s0324.g2530</name>
    <name evidence="1" type="ORF">Y032_0324g2530</name>
</gene>
<name>A0A016S126_9BILA</name>